<proteinExistence type="predicted"/>
<accession>A0AAD8K9Q8</accession>
<evidence type="ECO:0000313" key="2">
    <source>
        <dbReference type="EMBL" id="KAK1417683.1"/>
    </source>
</evidence>
<dbReference type="Proteomes" id="UP001229421">
    <property type="component" value="Unassembled WGS sequence"/>
</dbReference>
<comment type="caution">
    <text evidence="2">The sequence shown here is derived from an EMBL/GenBank/DDBJ whole genome shotgun (WGS) entry which is preliminary data.</text>
</comment>
<keyword evidence="3" id="KW-1185">Reference proteome</keyword>
<protein>
    <submittedName>
        <fullName evidence="2">Uncharacterized protein</fullName>
    </submittedName>
</protein>
<evidence type="ECO:0000256" key="1">
    <source>
        <dbReference type="SAM" id="MobiDB-lite"/>
    </source>
</evidence>
<feature type="region of interest" description="Disordered" evidence="1">
    <location>
        <begin position="1"/>
        <end position="40"/>
    </location>
</feature>
<dbReference type="EMBL" id="JAUHHV010000007">
    <property type="protein sequence ID" value="KAK1417683.1"/>
    <property type="molecule type" value="Genomic_DNA"/>
</dbReference>
<dbReference type="AlphaFoldDB" id="A0AAD8K9Q8"/>
<name>A0AAD8K9Q8_TARER</name>
<dbReference type="PANTHER" id="PTHR38386:SF6">
    <property type="entry name" value="OS05G0426900 PROTEIN"/>
    <property type="match status" value="1"/>
</dbReference>
<organism evidence="2 3">
    <name type="scientific">Tagetes erecta</name>
    <name type="common">African marigold</name>
    <dbReference type="NCBI Taxonomy" id="13708"/>
    <lineage>
        <taxon>Eukaryota</taxon>
        <taxon>Viridiplantae</taxon>
        <taxon>Streptophyta</taxon>
        <taxon>Embryophyta</taxon>
        <taxon>Tracheophyta</taxon>
        <taxon>Spermatophyta</taxon>
        <taxon>Magnoliopsida</taxon>
        <taxon>eudicotyledons</taxon>
        <taxon>Gunneridae</taxon>
        <taxon>Pentapetalae</taxon>
        <taxon>asterids</taxon>
        <taxon>campanulids</taxon>
        <taxon>Asterales</taxon>
        <taxon>Asteraceae</taxon>
        <taxon>Asteroideae</taxon>
        <taxon>Heliantheae alliance</taxon>
        <taxon>Tageteae</taxon>
        <taxon>Tagetes</taxon>
    </lineage>
</organism>
<gene>
    <name evidence="2" type="ORF">QVD17_26817</name>
</gene>
<sequence>MNNTTKSNPINSSDQTIKKPISLNKPTITITNQQPKNPHDEYDYDHNQYKLATSDHGTTTDANGTSYFSSRFKIEKQYSTGRALQTAVKRVGSIRRSSSVSERYCRIYDQCTNVSDFDDDVDVEEQDQDLQMKKKRSGILKALRFDGWLMGWEWGWDGVKMGKGVGWCGYGEGVLGQRDEELVESGHLLYIWLIFWM</sequence>
<evidence type="ECO:0000313" key="3">
    <source>
        <dbReference type="Proteomes" id="UP001229421"/>
    </source>
</evidence>
<feature type="compositionally biased region" description="Polar residues" evidence="1">
    <location>
        <begin position="24"/>
        <end position="36"/>
    </location>
</feature>
<reference evidence="2" key="1">
    <citation type="journal article" date="2023" name="bioRxiv">
        <title>Improved chromosome-level genome assembly for marigold (Tagetes erecta).</title>
        <authorList>
            <person name="Jiang F."/>
            <person name="Yuan L."/>
            <person name="Wang S."/>
            <person name="Wang H."/>
            <person name="Xu D."/>
            <person name="Wang A."/>
            <person name="Fan W."/>
        </authorList>
    </citation>
    <scope>NUCLEOTIDE SEQUENCE</scope>
    <source>
        <strain evidence="2">WSJ</strain>
        <tissue evidence="2">Leaf</tissue>
    </source>
</reference>
<dbReference type="PANTHER" id="PTHR38386">
    <property type="entry name" value="OS05G0426900 PROTEIN"/>
    <property type="match status" value="1"/>
</dbReference>
<feature type="compositionally biased region" description="Polar residues" evidence="1">
    <location>
        <begin position="1"/>
        <end position="15"/>
    </location>
</feature>